<accession>A0A0L0F0H5</accession>
<proteinExistence type="predicted"/>
<reference evidence="1 2" key="1">
    <citation type="submission" date="2011-02" db="EMBL/GenBank/DDBJ databases">
        <title>The Genome Sequence of Sphaeroforma arctica JP610.</title>
        <authorList>
            <consortium name="The Broad Institute Genome Sequencing Platform"/>
            <person name="Russ C."/>
            <person name="Cuomo C."/>
            <person name="Young S.K."/>
            <person name="Zeng Q."/>
            <person name="Gargeya S."/>
            <person name="Alvarado L."/>
            <person name="Berlin A."/>
            <person name="Chapman S.B."/>
            <person name="Chen Z."/>
            <person name="Freedman E."/>
            <person name="Gellesch M."/>
            <person name="Goldberg J."/>
            <person name="Griggs A."/>
            <person name="Gujja S."/>
            <person name="Heilman E."/>
            <person name="Heiman D."/>
            <person name="Howarth C."/>
            <person name="Mehta T."/>
            <person name="Neiman D."/>
            <person name="Pearson M."/>
            <person name="Roberts A."/>
            <person name="Saif S."/>
            <person name="Shea T."/>
            <person name="Shenoy N."/>
            <person name="Sisk P."/>
            <person name="Stolte C."/>
            <person name="Sykes S."/>
            <person name="White J."/>
            <person name="Yandava C."/>
            <person name="Burger G."/>
            <person name="Gray M.W."/>
            <person name="Holland P.W.H."/>
            <person name="King N."/>
            <person name="Lang F.B.F."/>
            <person name="Roger A.J."/>
            <person name="Ruiz-Trillo I."/>
            <person name="Haas B."/>
            <person name="Nusbaum C."/>
            <person name="Birren B."/>
        </authorList>
    </citation>
    <scope>NUCLEOTIDE SEQUENCE [LARGE SCALE GENOMIC DNA]</scope>
    <source>
        <strain evidence="1 2">JP610</strain>
    </source>
</reference>
<dbReference type="GeneID" id="25917760"/>
<dbReference type="Proteomes" id="UP000054560">
    <property type="component" value="Unassembled WGS sequence"/>
</dbReference>
<feature type="non-terminal residue" evidence="1">
    <location>
        <position position="1"/>
    </location>
</feature>
<gene>
    <name evidence="1" type="ORF">SARC_17256</name>
</gene>
<organism evidence="1 2">
    <name type="scientific">Sphaeroforma arctica JP610</name>
    <dbReference type="NCBI Taxonomy" id="667725"/>
    <lineage>
        <taxon>Eukaryota</taxon>
        <taxon>Ichthyosporea</taxon>
        <taxon>Ichthyophonida</taxon>
        <taxon>Sphaeroforma</taxon>
    </lineage>
</organism>
<dbReference type="EMBL" id="KQ251779">
    <property type="protein sequence ID" value="KNC70222.1"/>
    <property type="molecule type" value="Genomic_DNA"/>
</dbReference>
<evidence type="ECO:0000313" key="2">
    <source>
        <dbReference type="Proteomes" id="UP000054560"/>
    </source>
</evidence>
<sequence>KPSQMGGGDAVFGELLPYVGFAYCYTGTNEERQEGTPFIEDEVRSRYKV</sequence>
<dbReference type="AlphaFoldDB" id="A0A0L0F0H5"/>
<keyword evidence="2" id="KW-1185">Reference proteome</keyword>
<dbReference type="RefSeq" id="XP_014144124.1">
    <property type="nucleotide sequence ID" value="XM_014288649.1"/>
</dbReference>
<evidence type="ECO:0000313" key="1">
    <source>
        <dbReference type="EMBL" id="KNC70222.1"/>
    </source>
</evidence>
<protein>
    <submittedName>
        <fullName evidence="1">Uncharacterized protein</fullName>
    </submittedName>
</protein>
<name>A0A0L0F0H5_9EUKA</name>